<dbReference type="Proteomes" id="UP000886595">
    <property type="component" value="Unassembled WGS sequence"/>
</dbReference>
<evidence type="ECO:0000313" key="2">
    <source>
        <dbReference type="EMBL" id="KAG2247551.1"/>
    </source>
</evidence>
<evidence type="ECO:0000259" key="1">
    <source>
        <dbReference type="Pfam" id="PF13966"/>
    </source>
</evidence>
<organism evidence="2 3">
    <name type="scientific">Brassica carinata</name>
    <name type="common">Ethiopian mustard</name>
    <name type="synonym">Abyssinian cabbage</name>
    <dbReference type="NCBI Taxonomy" id="52824"/>
    <lineage>
        <taxon>Eukaryota</taxon>
        <taxon>Viridiplantae</taxon>
        <taxon>Streptophyta</taxon>
        <taxon>Embryophyta</taxon>
        <taxon>Tracheophyta</taxon>
        <taxon>Spermatophyta</taxon>
        <taxon>Magnoliopsida</taxon>
        <taxon>eudicotyledons</taxon>
        <taxon>Gunneridae</taxon>
        <taxon>Pentapetalae</taxon>
        <taxon>rosids</taxon>
        <taxon>malvids</taxon>
        <taxon>Brassicales</taxon>
        <taxon>Brassicaceae</taxon>
        <taxon>Brassiceae</taxon>
        <taxon>Brassica</taxon>
    </lineage>
</organism>
<name>A0A8X7TPM3_BRACI</name>
<evidence type="ECO:0000313" key="3">
    <source>
        <dbReference type="Proteomes" id="UP000886595"/>
    </source>
</evidence>
<dbReference type="EMBL" id="JAAMPC010000017">
    <property type="protein sequence ID" value="KAG2247551.1"/>
    <property type="molecule type" value="Genomic_DNA"/>
</dbReference>
<reference evidence="2 3" key="1">
    <citation type="submission" date="2020-02" db="EMBL/GenBank/DDBJ databases">
        <authorList>
            <person name="Ma Q."/>
            <person name="Huang Y."/>
            <person name="Song X."/>
            <person name="Pei D."/>
        </authorList>
    </citation>
    <scope>NUCLEOTIDE SEQUENCE [LARGE SCALE GENOMIC DNA]</scope>
    <source>
        <strain evidence="2">Sxm20200214</strain>
        <tissue evidence="2">Leaf</tissue>
    </source>
</reference>
<keyword evidence="3" id="KW-1185">Reference proteome</keyword>
<dbReference type="AlphaFoldDB" id="A0A8X7TPM3"/>
<feature type="domain" description="Reverse transcriptase zinc-binding" evidence="1">
    <location>
        <begin position="285"/>
        <end position="369"/>
    </location>
</feature>
<dbReference type="Pfam" id="PF13966">
    <property type="entry name" value="zf-RVT"/>
    <property type="match status" value="1"/>
</dbReference>
<sequence>MNKDKTQLFHAGLSQDETNALSAYGFSAGSLPIRYLGLPLMHRKLKIAEYSSLIDKLNRKFNSWATKSLSFAGRCLLIKTVITGMVNFWTSTFLLPQQGCIRRIESLCSSFLWSGATDRRENAKIAWKTCCLPKAEGGIGLRNFKIWNLTLLLRLGWLLFSGSSSLWSPSQSWSWRCILSLREILSRFLFSEIHSGQNTSFWFDNWSPLGPLIGVFGREGTRNLRVHIDAPVSASCNAGGWSLPHLRSEQEVNLHLYLTGIPLPSIDRGPDQFFWLTNAIKNIVFSSSKTWDALRPRAAIQDVAKHIWFSGATPKHAFHFWVTNLNRLPTRSRLASWGLQVQIECCVCNSEIENRDHLMPTFHYAMVLWSQVRRHLRVSVPSFTDWTQLIHWTTSSSSTAPGNLRMMVVQAMVYNIWQQRNNNLHNQTLQPPLVVFKHINRHIINYIYALRHRKKFSSLMQLWLI</sequence>
<protein>
    <recommendedName>
        <fullName evidence="1">Reverse transcriptase zinc-binding domain-containing protein</fullName>
    </recommendedName>
</protein>
<dbReference type="PANTHER" id="PTHR33116">
    <property type="entry name" value="REVERSE TRANSCRIPTASE ZINC-BINDING DOMAIN-CONTAINING PROTEIN-RELATED-RELATED"/>
    <property type="match status" value="1"/>
</dbReference>
<proteinExistence type="predicted"/>
<dbReference type="PANTHER" id="PTHR33116:SF80">
    <property type="entry name" value="REVERSE TRANSCRIPTASE ZINC-BINDING DOMAIN-CONTAINING PROTEIN"/>
    <property type="match status" value="1"/>
</dbReference>
<comment type="caution">
    <text evidence="2">The sequence shown here is derived from an EMBL/GenBank/DDBJ whole genome shotgun (WGS) entry which is preliminary data.</text>
</comment>
<accession>A0A8X7TPM3</accession>
<dbReference type="InterPro" id="IPR026960">
    <property type="entry name" value="RVT-Znf"/>
</dbReference>
<dbReference type="OrthoDB" id="1088187at2759"/>
<gene>
    <name evidence="2" type="ORF">Bca52824_087179</name>
</gene>